<proteinExistence type="predicted"/>
<dbReference type="EMBL" id="AP028219">
    <property type="protein sequence ID" value="BEI94757.1"/>
    <property type="molecule type" value="Genomic_DNA"/>
</dbReference>
<keyword evidence="2" id="KW-0812">Transmembrane</keyword>
<evidence type="ECO:0000256" key="2">
    <source>
        <dbReference type="SAM" id="Phobius"/>
    </source>
</evidence>
<dbReference type="AlphaFoldDB" id="A0AA48QYP2"/>
<dbReference type="Proteomes" id="UP001233271">
    <property type="component" value="Chromosome 7b"/>
</dbReference>
<name>A0AA48QYP2_9TREE</name>
<dbReference type="SUPFAM" id="SSF103473">
    <property type="entry name" value="MFS general substrate transporter"/>
    <property type="match status" value="1"/>
</dbReference>
<dbReference type="GeneID" id="85498627"/>
<keyword evidence="2" id="KW-0472">Membrane</keyword>
<evidence type="ECO:0000256" key="1">
    <source>
        <dbReference type="SAM" id="MobiDB-lite"/>
    </source>
</evidence>
<accession>A0AA48QYP2</accession>
<organism evidence="3 4">
    <name type="scientific">Cutaneotrichosporon cavernicola</name>
    <dbReference type="NCBI Taxonomy" id="279322"/>
    <lineage>
        <taxon>Eukaryota</taxon>
        <taxon>Fungi</taxon>
        <taxon>Dikarya</taxon>
        <taxon>Basidiomycota</taxon>
        <taxon>Agaricomycotina</taxon>
        <taxon>Tremellomycetes</taxon>
        <taxon>Trichosporonales</taxon>
        <taxon>Trichosporonaceae</taxon>
        <taxon>Cutaneotrichosporon</taxon>
    </lineage>
</organism>
<keyword evidence="4" id="KW-1185">Reference proteome</keyword>
<dbReference type="InterPro" id="IPR036259">
    <property type="entry name" value="MFS_trans_sf"/>
</dbReference>
<protein>
    <submittedName>
        <fullName evidence="3">Uncharacterized protein</fullName>
    </submittedName>
</protein>
<dbReference type="RefSeq" id="XP_060460022.1">
    <property type="nucleotide sequence ID" value="XM_060603760.1"/>
</dbReference>
<dbReference type="KEGG" id="ccac:CcaHIS019_0703380"/>
<reference evidence="3" key="1">
    <citation type="journal article" date="2023" name="BMC Genomics">
        <title>Chromosome-level genome assemblies of Cutaneotrichosporon spp. (Trichosporonales, Basidiomycota) reveal imbalanced evolution between nucleotide sequences and chromosome synteny.</title>
        <authorList>
            <person name="Kobayashi Y."/>
            <person name="Kayamori A."/>
            <person name="Aoki K."/>
            <person name="Shiwa Y."/>
            <person name="Matsutani M."/>
            <person name="Fujita N."/>
            <person name="Sugita T."/>
            <person name="Iwasaki W."/>
            <person name="Tanaka N."/>
            <person name="Takashima M."/>
        </authorList>
    </citation>
    <scope>NUCLEOTIDE SEQUENCE</scope>
    <source>
        <strain evidence="3">HIS019</strain>
    </source>
</reference>
<feature type="region of interest" description="Disordered" evidence="1">
    <location>
        <begin position="18"/>
        <end position="45"/>
    </location>
</feature>
<sequence>MVVSVLYPKPLPSITITPPDTFSPPSQPKMLRITPPSESHEGEGNYDLARDSLPEWKQSRYVEEQQSKITRIKEQRIKVIVHRGPKPALQVALNGRPHFLTPKRWEPQPRRNLDLAAPIRRENRPPEMTFRSLVRWTSWLCAAWLWFGVAEYLRNCSPIMRISGYAVLVAQLVLIIPSMVAYASPALVLFLSPLARPACLATQSLIRFMKRARHKLITYRIYAVAIGFFGLGFCLGIMSSPGPTIVGTPAPSRARFHLSK</sequence>
<evidence type="ECO:0000313" key="4">
    <source>
        <dbReference type="Proteomes" id="UP001233271"/>
    </source>
</evidence>
<evidence type="ECO:0000313" key="3">
    <source>
        <dbReference type="EMBL" id="BEI94757.1"/>
    </source>
</evidence>
<keyword evidence="2" id="KW-1133">Transmembrane helix</keyword>
<feature type="transmembrane region" description="Helical" evidence="2">
    <location>
        <begin position="221"/>
        <end position="239"/>
    </location>
</feature>
<gene>
    <name evidence="3" type="ORF">CcaverHIS019_0703380</name>
</gene>